<dbReference type="InterPro" id="IPR019775">
    <property type="entry name" value="WD40_repeat_CS"/>
</dbReference>
<organism evidence="7 8">
    <name type="scientific">Pomacea canaliculata</name>
    <name type="common">Golden apple snail</name>
    <dbReference type="NCBI Taxonomy" id="400727"/>
    <lineage>
        <taxon>Eukaryota</taxon>
        <taxon>Metazoa</taxon>
        <taxon>Spiralia</taxon>
        <taxon>Lophotrochozoa</taxon>
        <taxon>Mollusca</taxon>
        <taxon>Gastropoda</taxon>
        <taxon>Caenogastropoda</taxon>
        <taxon>Architaenioglossa</taxon>
        <taxon>Ampullarioidea</taxon>
        <taxon>Ampullariidae</taxon>
        <taxon>Pomacea</taxon>
    </lineage>
</organism>
<keyword evidence="3" id="KW-0677">Repeat</keyword>
<protein>
    <recommendedName>
        <fullName evidence="6">U3 small nucleolar RNA-associated protein 13 C-terminal domain-containing protein</fullName>
    </recommendedName>
</protein>
<dbReference type="PANTHER" id="PTHR19854">
    <property type="entry name" value="TRANSDUCIN BETA-LIKE 3"/>
    <property type="match status" value="1"/>
</dbReference>
<accession>A0A2T7PZC7</accession>
<dbReference type="Pfam" id="PF00400">
    <property type="entry name" value="WD40"/>
    <property type="match status" value="8"/>
</dbReference>
<feature type="repeat" description="WD" evidence="5">
    <location>
        <begin position="97"/>
        <end position="130"/>
    </location>
</feature>
<comment type="subcellular location">
    <subcellularLocation>
        <location evidence="1">Nucleus</location>
        <location evidence="1">Nucleolus</location>
    </subcellularLocation>
</comment>
<name>A0A2T7PZC7_POMCA</name>
<evidence type="ECO:0000313" key="7">
    <source>
        <dbReference type="EMBL" id="PVD38772.1"/>
    </source>
</evidence>
<feature type="repeat" description="WD" evidence="5">
    <location>
        <begin position="139"/>
        <end position="182"/>
    </location>
</feature>
<dbReference type="SUPFAM" id="SSF50998">
    <property type="entry name" value="Quinoprotein alcohol dehydrogenase-like"/>
    <property type="match status" value="1"/>
</dbReference>
<dbReference type="Gene3D" id="2.130.10.10">
    <property type="entry name" value="YVTN repeat-like/Quinoprotein amine dehydrogenase"/>
    <property type="match status" value="3"/>
</dbReference>
<evidence type="ECO:0000256" key="5">
    <source>
        <dbReference type="PROSITE-ProRule" id="PRU00221"/>
    </source>
</evidence>
<dbReference type="GO" id="GO:0030686">
    <property type="term" value="C:90S preribosome"/>
    <property type="evidence" value="ECO:0007669"/>
    <property type="project" value="TreeGrafter"/>
</dbReference>
<dbReference type="EMBL" id="PZQS01000001">
    <property type="protein sequence ID" value="PVD38772.1"/>
    <property type="molecule type" value="Genomic_DNA"/>
</dbReference>
<dbReference type="Pfam" id="PF08625">
    <property type="entry name" value="Utp13"/>
    <property type="match status" value="1"/>
</dbReference>
<dbReference type="PROSITE" id="PS50294">
    <property type="entry name" value="WD_REPEATS_REGION"/>
    <property type="match status" value="7"/>
</dbReference>
<evidence type="ECO:0000256" key="4">
    <source>
        <dbReference type="ARBA" id="ARBA00023242"/>
    </source>
</evidence>
<evidence type="ECO:0000259" key="6">
    <source>
        <dbReference type="Pfam" id="PF08625"/>
    </source>
</evidence>
<evidence type="ECO:0000256" key="2">
    <source>
        <dbReference type="ARBA" id="ARBA00022574"/>
    </source>
</evidence>
<dbReference type="GO" id="GO:0000480">
    <property type="term" value="P:endonucleolytic cleavage in 5'-ETS of tricistronic rRNA transcript (SSU-rRNA, 5.8S rRNA, LSU-rRNA)"/>
    <property type="evidence" value="ECO:0007669"/>
    <property type="project" value="TreeGrafter"/>
</dbReference>
<dbReference type="PROSITE" id="PS50082">
    <property type="entry name" value="WD_REPEATS_2"/>
    <property type="match status" value="7"/>
</dbReference>
<feature type="repeat" description="WD" evidence="5">
    <location>
        <begin position="410"/>
        <end position="444"/>
    </location>
</feature>
<gene>
    <name evidence="7" type="ORF">C0Q70_01395</name>
</gene>
<sequence>MGSTKTNLTIADKYDAFYTGGIIQFSKDGNFMFCCCGQNVKAVELNTGKIRSSFGQEAEDITSFCLSPDDEFLVITTQNLLLRQWRWKDEILVRSWRAIHTTPVMSMTFDPTSTLVATGGSDMLIKLWDVLHQYCTHNLRGHTGVVRLVQFHPDISKLQLISAGDDYTVRVWNLKTSTCMVVNRDHHSLVTGLCFTKDGDVMYSCSRDSVVCIWDMIKLCVVKILPVFESVESVMAIAQLPMLQGADPQDHFVTAGTGGTLKIWNKNTGACLHTNRSLCEEKTEEGKTIITQALYSEVLGKVVIAMYDHNILFLNADFSYYKQGIWRKSLMLLSLGENSSHIIVLSNSSKIKVFCLSNMACQILGGHLDTVLAVSSQPKNNLFATASKDNSVRVWRFHPDAGNITCIAVGQGHTQAVHSVAFSKLSSNFLVSGSEDSTLKLWSLPPVAKLDSDHITTLHTISTECAHEKDINFVTVAPNDKFIASASQDKTAKLWSLPDLSLKGVVRGHRRGVWCVQFSPVDRFCFSDSEGLLKLWTIKTKVCEKSFDAHDSKAWALAVHPNEDIIITGGGDSTLLTWKASATFLYVLTMTLCATVLYREQKLSNYIQEKKLLKAIGLAISLGQPFRVLTIMKDILETPTGLEDLENVLAQLQVDQMGNIS</sequence>
<dbReference type="SUPFAM" id="SSF50978">
    <property type="entry name" value="WD40 repeat-like"/>
    <property type="match status" value="1"/>
</dbReference>
<dbReference type="InterPro" id="IPR011047">
    <property type="entry name" value="Quinoprotein_ADH-like_sf"/>
</dbReference>
<reference evidence="7 8" key="1">
    <citation type="submission" date="2018-04" db="EMBL/GenBank/DDBJ databases">
        <title>The genome of golden apple snail Pomacea canaliculata provides insight into stress tolerance and invasive adaptation.</title>
        <authorList>
            <person name="Liu C."/>
            <person name="Liu B."/>
            <person name="Ren Y."/>
            <person name="Zhang Y."/>
            <person name="Wang H."/>
            <person name="Li S."/>
            <person name="Jiang F."/>
            <person name="Yin L."/>
            <person name="Zhang G."/>
            <person name="Qian W."/>
            <person name="Fan W."/>
        </authorList>
    </citation>
    <scope>NUCLEOTIDE SEQUENCE [LARGE SCALE GENOMIC DNA]</scope>
    <source>
        <strain evidence="7">SZHN2017</strain>
        <tissue evidence="7">Muscle</tissue>
    </source>
</reference>
<dbReference type="GO" id="GO:0000472">
    <property type="term" value="P:endonucleolytic cleavage to generate mature 5'-end of SSU-rRNA from (SSU-rRNA, 5.8S rRNA, LSU-rRNA)"/>
    <property type="evidence" value="ECO:0007669"/>
    <property type="project" value="TreeGrafter"/>
</dbReference>
<dbReference type="PROSITE" id="PS00678">
    <property type="entry name" value="WD_REPEATS_1"/>
    <property type="match status" value="3"/>
</dbReference>
<keyword evidence="8" id="KW-1185">Reference proteome</keyword>
<dbReference type="InterPro" id="IPR015943">
    <property type="entry name" value="WD40/YVTN_repeat-like_dom_sf"/>
</dbReference>
<comment type="caution">
    <text evidence="7">The sequence shown here is derived from an EMBL/GenBank/DDBJ whole genome shotgun (WGS) entry which is preliminary data.</text>
</comment>
<feature type="repeat" description="WD" evidence="5">
    <location>
        <begin position="464"/>
        <end position="497"/>
    </location>
</feature>
<dbReference type="GO" id="GO:0032040">
    <property type="term" value="C:small-subunit processome"/>
    <property type="evidence" value="ECO:0007669"/>
    <property type="project" value="InterPro"/>
</dbReference>
<dbReference type="InterPro" id="IPR001680">
    <property type="entry name" value="WD40_rpt"/>
</dbReference>
<dbReference type="SMART" id="SM00320">
    <property type="entry name" value="WD40"/>
    <property type="match status" value="10"/>
</dbReference>
<dbReference type="InterPro" id="IPR036322">
    <property type="entry name" value="WD40_repeat_dom_sf"/>
</dbReference>
<dbReference type="Proteomes" id="UP000245119">
    <property type="component" value="Linkage Group LG1"/>
</dbReference>
<evidence type="ECO:0000256" key="3">
    <source>
        <dbReference type="ARBA" id="ARBA00022737"/>
    </source>
</evidence>
<dbReference type="AlphaFoldDB" id="A0A2T7PZC7"/>
<dbReference type="OrthoDB" id="5414888at2759"/>
<feature type="repeat" description="WD" evidence="5">
    <location>
        <begin position="364"/>
        <end position="395"/>
    </location>
</feature>
<dbReference type="PANTHER" id="PTHR19854:SF15">
    <property type="entry name" value="TRANSDUCIN BETA-LIKE PROTEIN 3"/>
    <property type="match status" value="1"/>
</dbReference>
<evidence type="ECO:0000313" key="8">
    <source>
        <dbReference type="Proteomes" id="UP000245119"/>
    </source>
</evidence>
<evidence type="ECO:0000256" key="1">
    <source>
        <dbReference type="ARBA" id="ARBA00004604"/>
    </source>
</evidence>
<feature type="repeat" description="WD" evidence="5">
    <location>
        <begin position="547"/>
        <end position="579"/>
    </location>
</feature>
<feature type="repeat" description="WD" evidence="5">
    <location>
        <begin position="183"/>
        <end position="216"/>
    </location>
</feature>
<dbReference type="STRING" id="400727.A0A2T7PZC7"/>
<dbReference type="PRINTS" id="PR00320">
    <property type="entry name" value="GPROTEINBRPT"/>
</dbReference>
<dbReference type="CDD" id="cd00200">
    <property type="entry name" value="WD40"/>
    <property type="match status" value="1"/>
</dbReference>
<keyword evidence="4" id="KW-0539">Nucleus</keyword>
<proteinExistence type="predicted"/>
<feature type="domain" description="U3 small nucleolar RNA-associated protein 13 C-terminal" evidence="6">
    <location>
        <begin position="600"/>
        <end position="657"/>
    </location>
</feature>
<dbReference type="InterPro" id="IPR013934">
    <property type="entry name" value="Utp13_C"/>
</dbReference>
<keyword evidence="2 5" id="KW-0853">WD repeat</keyword>
<dbReference type="GO" id="GO:0034511">
    <property type="term" value="F:U3 snoRNA binding"/>
    <property type="evidence" value="ECO:0007669"/>
    <property type="project" value="TreeGrafter"/>
</dbReference>
<dbReference type="InterPro" id="IPR020472">
    <property type="entry name" value="WD40_PAC1"/>
</dbReference>